<protein>
    <recommendedName>
        <fullName evidence="6">Ankyrin</fullName>
    </recommendedName>
</protein>
<organism evidence="4 5">
    <name type="scientific">Penicillium daleae</name>
    <dbReference type="NCBI Taxonomy" id="63821"/>
    <lineage>
        <taxon>Eukaryota</taxon>
        <taxon>Fungi</taxon>
        <taxon>Dikarya</taxon>
        <taxon>Ascomycota</taxon>
        <taxon>Pezizomycotina</taxon>
        <taxon>Eurotiomycetes</taxon>
        <taxon>Eurotiomycetidae</taxon>
        <taxon>Eurotiales</taxon>
        <taxon>Aspergillaceae</taxon>
        <taxon>Penicillium</taxon>
    </lineage>
</organism>
<feature type="region of interest" description="Disordered" evidence="3">
    <location>
        <begin position="16"/>
        <end position="53"/>
    </location>
</feature>
<accession>A0AAD6CFK4</accession>
<evidence type="ECO:0000256" key="2">
    <source>
        <dbReference type="ARBA" id="ARBA00023043"/>
    </source>
</evidence>
<name>A0AAD6CFK4_9EURO</name>
<dbReference type="GeneID" id="81593848"/>
<dbReference type="InterPro" id="IPR036770">
    <property type="entry name" value="Ankyrin_rpt-contain_sf"/>
</dbReference>
<evidence type="ECO:0000313" key="4">
    <source>
        <dbReference type="EMBL" id="KAJ5464525.1"/>
    </source>
</evidence>
<evidence type="ECO:0000256" key="1">
    <source>
        <dbReference type="ARBA" id="ARBA00022737"/>
    </source>
</evidence>
<dbReference type="SMART" id="SM00248">
    <property type="entry name" value="ANK"/>
    <property type="match status" value="4"/>
</dbReference>
<keyword evidence="5" id="KW-1185">Reference proteome</keyword>
<keyword evidence="2" id="KW-0040">ANK repeat</keyword>
<dbReference type="Proteomes" id="UP001213681">
    <property type="component" value="Unassembled WGS sequence"/>
</dbReference>
<comment type="caution">
    <text evidence="4">The sequence shown here is derived from an EMBL/GenBank/DDBJ whole genome shotgun (WGS) entry which is preliminary data.</text>
</comment>
<keyword evidence="1" id="KW-0677">Repeat</keyword>
<reference evidence="4" key="2">
    <citation type="journal article" date="2023" name="IMA Fungus">
        <title>Comparative genomic study of the Penicillium genus elucidates a diverse pangenome and 15 lateral gene transfer events.</title>
        <authorList>
            <person name="Petersen C."/>
            <person name="Sorensen T."/>
            <person name="Nielsen M.R."/>
            <person name="Sondergaard T.E."/>
            <person name="Sorensen J.L."/>
            <person name="Fitzpatrick D.A."/>
            <person name="Frisvad J.C."/>
            <person name="Nielsen K.L."/>
        </authorList>
    </citation>
    <scope>NUCLEOTIDE SEQUENCE</scope>
    <source>
        <strain evidence="4">IBT 16125</strain>
    </source>
</reference>
<evidence type="ECO:0000256" key="3">
    <source>
        <dbReference type="SAM" id="MobiDB-lite"/>
    </source>
</evidence>
<reference evidence="4" key="1">
    <citation type="submission" date="2022-12" db="EMBL/GenBank/DDBJ databases">
        <authorList>
            <person name="Petersen C."/>
        </authorList>
    </citation>
    <scope>NUCLEOTIDE SEQUENCE</scope>
    <source>
        <strain evidence="4">IBT 16125</strain>
    </source>
</reference>
<evidence type="ECO:0008006" key="6">
    <source>
        <dbReference type="Google" id="ProtNLM"/>
    </source>
</evidence>
<dbReference type="GO" id="GO:0005737">
    <property type="term" value="C:cytoplasm"/>
    <property type="evidence" value="ECO:0007669"/>
    <property type="project" value="TreeGrafter"/>
</dbReference>
<dbReference type="AlphaFoldDB" id="A0AAD6CFK4"/>
<dbReference type="PANTHER" id="PTHR24189:SF50">
    <property type="entry name" value="ANKYRIN REPEAT AND SOCS BOX PROTEIN 2"/>
    <property type="match status" value="1"/>
</dbReference>
<dbReference type="SUPFAM" id="SSF48403">
    <property type="entry name" value="Ankyrin repeat"/>
    <property type="match status" value="1"/>
</dbReference>
<dbReference type="InterPro" id="IPR050745">
    <property type="entry name" value="Multifunctional_regulatory"/>
</dbReference>
<gene>
    <name evidence="4" type="ORF">N7458_000211</name>
</gene>
<feature type="compositionally biased region" description="Low complexity" evidence="3">
    <location>
        <begin position="16"/>
        <end position="28"/>
    </location>
</feature>
<dbReference type="Gene3D" id="1.25.40.20">
    <property type="entry name" value="Ankyrin repeat-containing domain"/>
    <property type="match status" value="1"/>
</dbReference>
<dbReference type="RefSeq" id="XP_056771372.1">
    <property type="nucleotide sequence ID" value="XM_056903605.1"/>
</dbReference>
<dbReference type="EMBL" id="JAPVEA010000001">
    <property type="protein sequence ID" value="KAJ5464525.1"/>
    <property type="molecule type" value="Genomic_DNA"/>
</dbReference>
<dbReference type="GO" id="GO:0005634">
    <property type="term" value="C:nucleus"/>
    <property type="evidence" value="ECO:0007669"/>
    <property type="project" value="TreeGrafter"/>
</dbReference>
<dbReference type="PANTHER" id="PTHR24189">
    <property type="entry name" value="MYOTROPHIN"/>
    <property type="match status" value="1"/>
</dbReference>
<dbReference type="InterPro" id="IPR002110">
    <property type="entry name" value="Ankyrin_rpt"/>
</dbReference>
<evidence type="ECO:0000313" key="5">
    <source>
        <dbReference type="Proteomes" id="UP001213681"/>
    </source>
</evidence>
<sequence>MASQEQLRDELMMKARQQQMQIMTRKQQAGTVTSELEDRTSQPSQRLQPRSMAMGSHFDDLPILKAEDLEHRRPEPCSFSLFDSACKDGPLSTIPEIVDSEARTPAFLHRGLLIALRAGNIEAARYLLSNGAPIVRQTPDFILKAPIHHQIALFELFTAHGWTPNTPGLYGATLLPKVISDLPVLSWFLAHGANPNLGQQKSFHDRHGLSDTDSCIALETAAAHGSVETVQMLLDAGALIQNGAPLHRAAGTCPPGANPHAGRVKPSREFDVSRIPVMRLLVDNGANVNHRVVSRHMEPQYAIVHAVMAGAMERVKWLLKQGADPFAKGAFGSAADYASFWGEEMEKVIEEGLAARDERRLWSPSTTFGSDFIV</sequence>
<proteinExistence type="predicted"/>